<evidence type="ECO:0000313" key="3">
    <source>
        <dbReference type="EMBL" id="MEC5386781.1"/>
    </source>
</evidence>
<dbReference type="InterPro" id="IPR001343">
    <property type="entry name" value="Hemolysn_Ca-bd"/>
</dbReference>
<dbReference type="Pfam" id="PF00932">
    <property type="entry name" value="LTD"/>
    <property type="match status" value="1"/>
</dbReference>
<name>A0ABU6K5C3_9RHOO</name>
<reference evidence="3 4" key="1">
    <citation type="submission" date="2024-01" db="EMBL/GenBank/DDBJ databases">
        <title>Uliginosibacterium soil sp. nov.</title>
        <authorList>
            <person name="Lv Y."/>
        </authorList>
    </citation>
    <scope>NUCLEOTIDE SEQUENCE [LARGE SCALE GENOMIC DNA]</scope>
    <source>
        <strain evidence="3 4">H3</strain>
    </source>
</reference>
<dbReference type="PROSITE" id="PS00330">
    <property type="entry name" value="HEMOLYSIN_CALCIUM"/>
    <property type="match status" value="1"/>
</dbReference>
<evidence type="ECO:0000259" key="2">
    <source>
        <dbReference type="PROSITE" id="PS51841"/>
    </source>
</evidence>
<dbReference type="Pfam" id="PF03372">
    <property type="entry name" value="Exo_endo_phos"/>
    <property type="match status" value="1"/>
</dbReference>
<keyword evidence="1" id="KW-0732">Signal</keyword>
<feature type="signal peptide" evidence="1">
    <location>
        <begin position="1"/>
        <end position="32"/>
    </location>
</feature>
<dbReference type="InterPro" id="IPR005135">
    <property type="entry name" value="Endo/exonuclease/phosphatase"/>
</dbReference>
<evidence type="ECO:0000313" key="4">
    <source>
        <dbReference type="Proteomes" id="UP001331561"/>
    </source>
</evidence>
<sequence length="1015" mass="103231">MSKTWSFFNVPTSTCLRVALLAALTIGGAARASSSGIVISQVYGGGGNSGATLKNDFIEIFNAGNAPVSLNGWSVQYASSAGTTWAVTPLGNVMLSPGQYYLVQEAVGAGGSVNLPTADVTGTIAMSATTGKVALVSSITALTGAAPTAASIVDLIGFGAASAAEGSSTAALSNTTAALRAANGCTDANNNSADFAIGTPNPRNTASPVNSCGGAPVNAAIVASCPAVALSVGAGGTAAFSATDTDSMVTAASITSPAVAGISLGAVNAASGDGVALTGALNIASTAAAGTYNVQLGFSNNEAQSASCTLSVTIGAAAAFTPIYDIQGAGTASPLAGQSVSTQGVVTAIFAALSGYYIQDETGDGNVLTSDGVFVYSPGGIAVSVGDRVRLNAVVSEYNTITELTGPSGVVVLASGISIAPTSVSLPEVVNGDLERYEGMLVRIDSPMTVAQNYFQGRYGQVTLAAGGRLIKPTNIFRAGSADALALAAENARRVLILDDGSSAQNPNPIPFIAADNTLRAGDSVTNLIGVIDHGLINSDSSATAPRDYKLHPTVVPVFSRDNARTAAPEAVGGNVKVASFNVLNYFTTLNASGGKCYPSMTQSDCRGANSAAEFQRQRSKIVAAMKAINADVFGLMEIENNGTVAAQNLVDALNAEVGAGTYAVVPTPSTGSGTDAIRVAMIYKPGKLSLVGASLSDADSINNRPPMAQAFAAANGEKFSVIVNHMKSKSCGSDGGGDADQNDGQGCYNLRRQKQAQRLLNYFIPVVQAAANDADVLVIGDLNSYGKEDPVLVLTEDSGLFVDQIAKHVTTPYSYIFDGESGYLDHALSSLSLDEQISGASHWHINADEPSVIDYNTEFKPQDLYTASPYRASDHDPVIVGLNLLKRVNGTAGRDSIVGTSGDDVIVGGEAADTLTGGAGRDVFVYQDMRDAGDTILDFTPGTDRIDLHALLVSVGYSGGNAVADGYVRLVTSAAGVIVQIDADGTAGPLGFRPLVLLKGVSFAALDASRDFIY</sequence>
<dbReference type="SUPFAM" id="SSF56219">
    <property type="entry name" value="DNase I-like"/>
    <property type="match status" value="1"/>
</dbReference>
<feature type="chain" id="PRO_5045057859" evidence="1">
    <location>
        <begin position="33"/>
        <end position="1015"/>
    </location>
</feature>
<dbReference type="InterPro" id="IPR036691">
    <property type="entry name" value="Endo/exonu/phosph_ase_sf"/>
</dbReference>
<dbReference type="InterPro" id="IPR011049">
    <property type="entry name" value="Serralysin-like_metalloprot_C"/>
</dbReference>
<dbReference type="Gene3D" id="2.60.40.1260">
    <property type="entry name" value="Lamin Tail domain"/>
    <property type="match status" value="1"/>
</dbReference>
<dbReference type="NCBIfam" id="TIGR03661">
    <property type="entry name" value="T1SS_VCA0849"/>
    <property type="match status" value="1"/>
</dbReference>
<dbReference type="PRINTS" id="PR00313">
    <property type="entry name" value="CABNDNGRPT"/>
</dbReference>
<keyword evidence="4" id="KW-1185">Reference proteome</keyword>
<dbReference type="EMBL" id="JAYXHS010000002">
    <property type="protein sequence ID" value="MEC5386781.1"/>
    <property type="molecule type" value="Genomic_DNA"/>
</dbReference>
<dbReference type="Proteomes" id="UP001331561">
    <property type="component" value="Unassembled WGS sequence"/>
</dbReference>
<keyword evidence="3" id="KW-0255">Endonuclease</keyword>
<dbReference type="SUPFAM" id="SSF74853">
    <property type="entry name" value="Lamin A/C globular tail domain"/>
    <property type="match status" value="1"/>
</dbReference>
<keyword evidence="3" id="KW-0540">Nuclease</keyword>
<keyword evidence="3" id="KW-0378">Hydrolase</keyword>
<dbReference type="CDD" id="cd10283">
    <property type="entry name" value="MnuA_DNase1-like"/>
    <property type="match status" value="1"/>
</dbReference>
<dbReference type="RefSeq" id="WP_327599740.1">
    <property type="nucleotide sequence ID" value="NZ_JAYXHS010000002.1"/>
</dbReference>
<dbReference type="InterPro" id="IPR047971">
    <property type="entry name" value="ExeM-like"/>
</dbReference>
<dbReference type="InterPro" id="IPR018511">
    <property type="entry name" value="Hemolysin-typ_Ca-bd_CS"/>
</dbReference>
<dbReference type="NCBIfam" id="NF033681">
    <property type="entry name" value="ExeM_NucH_DNase"/>
    <property type="match status" value="1"/>
</dbReference>
<dbReference type="CDD" id="cd04486">
    <property type="entry name" value="YhcR_OBF_like"/>
    <property type="match status" value="1"/>
</dbReference>
<dbReference type="InterPro" id="IPR036415">
    <property type="entry name" value="Lamin_tail_dom_sf"/>
</dbReference>
<evidence type="ECO:0000256" key="1">
    <source>
        <dbReference type="SAM" id="SignalP"/>
    </source>
</evidence>
<dbReference type="InterPro" id="IPR019960">
    <property type="entry name" value="T1SS_VCA0849"/>
</dbReference>
<dbReference type="InterPro" id="IPR001322">
    <property type="entry name" value="Lamin_tail_dom"/>
</dbReference>
<accession>A0ABU6K5C3</accession>
<dbReference type="PANTHER" id="PTHR42834">
    <property type="entry name" value="ENDONUCLEASE/EXONUCLEASE/PHOSPHATASE FAMILY PROTEIN (AFU_ORTHOLOGUE AFUA_3G09210)"/>
    <property type="match status" value="1"/>
</dbReference>
<dbReference type="PANTHER" id="PTHR42834:SF1">
    <property type="entry name" value="ENDONUCLEASE_EXONUCLEASE_PHOSPHATASE FAMILY PROTEIN (AFU_ORTHOLOGUE AFUA_3G09210)"/>
    <property type="match status" value="1"/>
</dbReference>
<dbReference type="PROSITE" id="PS51841">
    <property type="entry name" value="LTD"/>
    <property type="match status" value="1"/>
</dbReference>
<feature type="domain" description="LTD" evidence="2">
    <location>
        <begin position="26"/>
        <end position="234"/>
    </location>
</feature>
<dbReference type="Gene3D" id="3.60.10.10">
    <property type="entry name" value="Endonuclease/exonuclease/phosphatase"/>
    <property type="match status" value="1"/>
</dbReference>
<proteinExistence type="predicted"/>
<dbReference type="SUPFAM" id="SSF51120">
    <property type="entry name" value="beta-Roll"/>
    <property type="match status" value="1"/>
</dbReference>
<organism evidence="3 4">
    <name type="scientific">Uliginosibacterium silvisoli</name>
    <dbReference type="NCBI Taxonomy" id="3114758"/>
    <lineage>
        <taxon>Bacteria</taxon>
        <taxon>Pseudomonadati</taxon>
        <taxon>Pseudomonadota</taxon>
        <taxon>Betaproteobacteria</taxon>
        <taxon>Rhodocyclales</taxon>
        <taxon>Zoogloeaceae</taxon>
        <taxon>Uliginosibacterium</taxon>
    </lineage>
</organism>
<dbReference type="Pfam" id="PF00353">
    <property type="entry name" value="HemolysinCabind"/>
    <property type="match status" value="1"/>
</dbReference>
<comment type="caution">
    <text evidence="3">The sequence shown here is derived from an EMBL/GenBank/DDBJ whole genome shotgun (WGS) entry which is preliminary data.</text>
</comment>
<protein>
    <submittedName>
        <fullName evidence="3">ExeM/NucH family extracellular endonuclease</fullName>
    </submittedName>
</protein>
<dbReference type="GO" id="GO:0004519">
    <property type="term" value="F:endonuclease activity"/>
    <property type="evidence" value="ECO:0007669"/>
    <property type="project" value="UniProtKB-KW"/>
</dbReference>
<gene>
    <name evidence="3" type="ORF">VVD49_13685</name>
</gene>
<dbReference type="Gene3D" id="2.150.10.10">
    <property type="entry name" value="Serralysin-like metalloprotease, C-terminal"/>
    <property type="match status" value="1"/>
</dbReference>